<dbReference type="Pfam" id="PF13561">
    <property type="entry name" value="adh_short_C2"/>
    <property type="match status" value="1"/>
</dbReference>
<gene>
    <name evidence="2" type="primary">fabG_6</name>
    <name evidence="2" type="ORF">DSCW_52930</name>
</gene>
<dbReference type="OrthoDB" id="5363038at2"/>
<dbReference type="PANTHER" id="PTHR42879:SF2">
    <property type="entry name" value="3-OXOACYL-[ACYL-CARRIER-PROTEIN] REDUCTASE FABG"/>
    <property type="match status" value="1"/>
</dbReference>
<organism evidence="2 3">
    <name type="scientific">Desulfosarcina widdelii</name>
    <dbReference type="NCBI Taxonomy" id="947919"/>
    <lineage>
        <taxon>Bacteria</taxon>
        <taxon>Pseudomonadati</taxon>
        <taxon>Thermodesulfobacteriota</taxon>
        <taxon>Desulfobacteria</taxon>
        <taxon>Desulfobacterales</taxon>
        <taxon>Desulfosarcinaceae</taxon>
        <taxon>Desulfosarcina</taxon>
    </lineage>
</organism>
<dbReference type="PANTHER" id="PTHR42879">
    <property type="entry name" value="3-OXOACYL-(ACYL-CARRIER-PROTEIN) REDUCTASE"/>
    <property type="match status" value="1"/>
</dbReference>
<evidence type="ECO:0000313" key="3">
    <source>
        <dbReference type="Proteomes" id="UP000427769"/>
    </source>
</evidence>
<dbReference type="PRINTS" id="PR00080">
    <property type="entry name" value="SDRFAMILY"/>
</dbReference>
<dbReference type="FunFam" id="3.40.50.720:FF:000084">
    <property type="entry name" value="Short-chain dehydrogenase reductase"/>
    <property type="match status" value="1"/>
</dbReference>
<accession>A0A5K7Z7T9</accession>
<dbReference type="InterPro" id="IPR002347">
    <property type="entry name" value="SDR_fam"/>
</dbReference>
<dbReference type="Gene3D" id="3.40.50.720">
    <property type="entry name" value="NAD(P)-binding Rossmann-like Domain"/>
    <property type="match status" value="1"/>
</dbReference>
<dbReference type="Proteomes" id="UP000427769">
    <property type="component" value="Chromosome"/>
</dbReference>
<dbReference type="SUPFAM" id="SSF51735">
    <property type="entry name" value="NAD(P)-binding Rossmann-fold domains"/>
    <property type="match status" value="1"/>
</dbReference>
<comment type="similarity">
    <text evidence="1">Belongs to the short-chain dehydrogenases/reductases (SDR) family.</text>
</comment>
<dbReference type="PRINTS" id="PR00081">
    <property type="entry name" value="GDHRDH"/>
</dbReference>
<evidence type="ECO:0000313" key="2">
    <source>
        <dbReference type="EMBL" id="BBO77876.1"/>
    </source>
</evidence>
<name>A0A5K7Z7T9_9BACT</name>
<dbReference type="EMBL" id="AP021875">
    <property type="protein sequence ID" value="BBO77876.1"/>
    <property type="molecule type" value="Genomic_DNA"/>
</dbReference>
<dbReference type="KEGG" id="dwd:DSCW_52930"/>
<keyword evidence="3" id="KW-1185">Reference proteome</keyword>
<dbReference type="AlphaFoldDB" id="A0A5K7Z7T9"/>
<sequence length="249" mass="26502">METVSSRVALVTGGTNEIGAAIGLRLGMGGAKVAITDIDKGKVDEVVSRIQDAGADAMGRVANPTKPEEVNRTVNDVMEKFGKVDILVNNINVQEGGTISEISDEQWHNCLKTNLDPLFFFCRYVVPQMRKNKFGRVINVGDLIYLGWPGNSSYCASKSAVFGFTRSLALELAKESITANFVVKGDVSGSDLTEEETAKVAAGLPVQKIGSPEDIAQAVGFFASNDSGYVTGQTLFVCGGKSLYSSMSV</sequence>
<dbReference type="InterPro" id="IPR036291">
    <property type="entry name" value="NAD(P)-bd_dom_sf"/>
</dbReference>
<dbReference type="RefSeq" id="WP_155306565.1">
    <property type="nucleotide sequence ID" value="NZ_AP021875.1"/>
</dbReference>
<reference evidence="2 3" key="1">
    <citation type="submission" date="2019-11" db="EMBL/GenBank/DDBJ databases">
        <title>Comparative genomics of hydrocarbon-degrading Desulfosarcina strains.</title>
        <authorList>
            <person name="Watanabe M."/>
            <person name="Kojima H."/>
            <person name="Fukui M."/>
        </authorList>
    </citation>
    <scope>NUCLEOTIDE SEQUENCE [LARGE SCALE GENOMIC DNA]</scope>
    <source>
        <strain evidence="2 3">PP31</strain>
    </source>
</reference>
<proteinExistence type="inferred from homology"/>
<dbReference type="InterPro" id="IPR050259">
    <property type="entry name" value="SDR"/>
</dbReference>
<protein>
    <submittedName>
        <fullName evidence="2">3-oxoacyl-[acyl-carrier-protein] reductase FabG</fullName>
    </submittedName>
</protein>
<evidence type="ECO:0000256" key="1">
    <source>
        <dbReference type="ARBA" id="ARBA00006484"/>
    </source>
</evidence>